<feature type="coiled-coil region" evidence="1">
    <location>
        <begin position="151"/>
        <end position="231"/>
    </location>
</feature>
<dbReference type="EMBL" id="JAAAHY010000254">
    <property type="protein sequence ID" value="KAF9965446.1"/>
    <property type="molecule type" value="Genomic_DNA"/>
</dbReference>
<comment type="caution">
    <text evidence="2">The sequence shown here is derived from an EMBL/GenBank/DDBJ whole genome shotgun (WGS) entry which is preliminary data.</text>
</comment>
<name>A0A9P6JCW7_MORAP</name>
<dbReference type="OrthoDB" id="2383523at2759"/>
<evidence type="ECO:0000256" key="1">
    <source>
        <dbReference type="SAM" id="Coils"/>
    </source>
</evidence>
<protein>
    <submittedName>
        <fullName evidence="2">Uncharacterized protein</fullName>
    </submittedName>
</protein>
<keyword evidence="1" id="KW-0175">Coiled coil</keyword>
<evidence type="ECO:0000313" key="2">
    <source>
        <dbReference type="EMBL" id="KAF9965446.1"/>
    </source>
</evidence>
<proteinExistence type="predicted"/>
<gene>
    <name evidence="2" type="ORF">BGZ70_004846</name>
</gene>
<reference evidence="2" key="1">
    <citation type="journal article" date="2020" name="Fungal Divers.">
        <title>Resolving the Mortierellaceae phylogeny through synthesis of multi-gene phylogenetics and phylogenomics.</title>
        <authorList>
            <person name="Vandepol N."/>
            <person name="Liber J."/>
            <person name="Desiro A."/>
            <person name="Na H."/>
            <person name="Kennedy M."/>
            <person name="Barry K."/>
            <person name="Grigoriev I.V."/>
            <person name="Miller A.N."/>
            <person name="O'Donnell K."/>
            <person name="Stajich J.E."/>
            <person name="Bonito G."/>
        </authorList>
    </citation>
    <scope>NUCLEOTIDE SEQUENCE</scope>
    <source>
        <strain evidence="2">CK1249</strain>
    </source>
</reference>
<evidence type="ECO:0000313" key="3">
    <source>
        <dbReference type="Proteomes" id="UP000738359"/>
    </source>
</evidence>
<sequence length="402" mass="45138">MFNEKVAALEESSGRLTSIDFSTPRLYSALLLENQVVPIRNAKPFEQNLFTSNAGETIRRIKTREGADEFETTMELAKAMNEICQNKDVQVRLDQITTAHADVLSSIAALTTNLAELEESNATDEAQEPARQEGDEVMVDIVREEGEIFALEQILSEKRQLLNDIQKELDALADIPEPDYMDRDMEMEESSEIDEEMEAKKAQIEQLDQMIQEQRKQEEDHIALYEDLLRESDELSAIEQETEAVLEEDTSTHFEEVQRLLLKVMEQNGETVITPKGIKEAALKLQRLLDCLERSQQLIITIDVLHQVASTLIDSCANPDTPEFDPPRTLDTLLSARVLQLISEAEGVIPFPDLKDQIGQEALERGATESLGVQAVYSLVASDLIEIDRSKNPNLVSLVQGG</sequence>
<accession>A0A9P6JCW7</accession>
<organism evidence="2 3">
    <name type="scientific">Mortierella alpina</name>
    <name type="common">Oleaginous fungus</name>
    <name type="synonym">Mortierella renispora</name>
    <dbReference type="NCBI Taxonomy" id="64518"/>
    <lineage>
        <taxon>Eukaryota</taxon>
        <taxon>Fungi</taxon>
        <taxon>Fungi incertae sedis</taxon>
        <taxon>Mucoromycota</taxon>
        <taxon>Mortierellomycotina</taxon>
        <taxon>Mortierellomycetes</taxon>
        <taxon>Mortierellales</taxon>
        <taxon>Mortierellaceae</taxon>
        <taxon>Mortierella</taxon>
    </lineage>
</organism>
<dbReference type="AlphaFoldDB" id="A0A9P6JCW7"/>
<keyword evidence="3" id="KW-1185">Reference proteome</keyword>
<dbReference type="Proteomes" id="UP000738359">
    <property type="component" value="Unassembled WGS sequence"/>
</dbReference>